<keyword evidence="4" id="KW-1185">Reference proteome</keyword>
<evidence type="ECO:0000259" key="2">
    <source>
        <dbReference type="Pfam" id="PF21204"/>
    </source>
</evidence>
<dbReference type="Pfam" id="PF21204">
    <property type="entry name" value="Ebp1_C"/>
    <property type="match status" value="1"/>
</dbReference>
<gene>
    <name evidence="3" type="ORF">L211DRAFT_712075</name>
</gene>
<feature type="region of interest" description="Disordered" evidence="1">
    <location>
        <begin position="138"/>
        <end position="182"/>
    </location>
</feature>
<feature type="region of interest" description="Disordered" evidence="1">
    <location>
        <begin position="331"/>
        <end position="357"/>
    </location>
</feature>
<organism evidence="3 4">
    <name type="scientific">Terfezia boudieri ATCC MYA-4762</name>
    <dbReference type="NCBI Taxonomy" id="1051890"/>
    <lineage>
        <taxon>Eukaryota</taxon>
        <taxon>Fungi</taxon>
        <taxon>Dikarya</taxon>
        <taxon>Ascomycota</taxon>
        <taxon>Pezizomycotina</taxon>
        <taxon>Pezizomycetes</taxon>
        <taxon>Pezizales</taxon>
        <taxon>Pezizaceae</taxon>
        <taxon>Terfezia</taxon>
    </lineage>
</organism>
<feature type="compositionally biased region" description="Basic and acidic residues" evidence="1">
    <location>
        <begin position="205"/>
        <end position="217"/>
    </location>
</feature>
<evidence type="ECO:0000313" key="4">
    <source>
        <dbReference type="Proteomes" id="UP000267821"/>
    </source>
</evidence>
<evidence type="ECO:0000313" key="3">
    <source>
        <dbReference type="EMBL" id="RPB26348.1"/>
    </source>
</evidence>
<feature type="region of interest" description="Disordered" evidence="1">
    <location>
        <begin position="100"/>
        <end position="126"/>
    </location>
</feature>
<accession>A0A3N4LXB6</accession>
<feature type="compositionally biased region" description="Basic and acidic residues" evidence="1">
    <location>
        <begin position="331"/>
        <end position="344"/>
    </location>
</feature>
<name>A0A3N4LXB6_9PEZI</name>
<proteinExistence type="predicted"/>
<sequence length="620" mass="68531">MMSPTLPAVLEEALAREKETKEGAAKPLPPLSPTLPLVLEEALATLGDSPKIMRSGTTAAKREASVDDTITLKPSKAMLQAAWKGAKGTASATTKKAAVSKATASPTKPTLSQHLKVPGEPKKQLSLKKVVAEVPVGRMKKREVSESPAKHASSPAMTAKSRSGGYDEPSEDDTSDTEPKLSKVVKLKFKHLKWRYENFVKLTRNSKDKVAEPEKRPGSGVAGKSTGKRVREAEDRERTPVPKKLKMEKPQFEIKSERVGMVSKGSTPVKCVDLLPPVKKEKATAEKTAVWRAECRNGDTPLVKVNTGRTATPVPSRDTGRLATPVPVVKKEGRPDDARIEGRPRKVSTSQPPPQLDPVANAKAEAFNQEHFRYQDFGKRLKHEAEGKIQSDRVEKDERYAKLLLLDSVLCYIVAFLCEEEANMTRGMKLNMESWRSIMPYLRVVLGRCKDVPPLYGLGKLLEAVILQHLLALDTDRFEKTPFPDAAPLTPETGIALTPNPHASAGAGIQAREHFSYLKNQIIRSIRDTHAAWTEANSVMTVDELRRFKKTWDKRASKLALDRHRIRQAGFYKSEFSLPLHVNSSLLEAVNFGCSFLAEWSAEAGLASWESKVKLKEPLK</sequence>
<dbReference type="OrthoDB" id="5399708at2759"/>
<dbReference type="InParanoid" id="A0A3N4LXB6"/>
<dbReference type="AlphaFoldDB" id="A0A3N4LXB6"/>
<feature type="domain" description="Ell binding protein Ebp1 C-terminal" evidence="2">
    <location>
        <begin position="382"/>
        <end position="477"/>
    </location>
</feature>
<protein>
    <recommendedName>
        <fullName evidence="2">Ell binding protein Ebp1 C-terminal domain-containing protein</fullName>
    </recommendedName>
</protein>
<feature type="region of interest" description="Disordered" evidence="1">
    <location>
        <begin position="203"/>
        <end position="250"/>
    </location>
</feature>
<feature type="compositionally biased region" description="Basic and acidic residues" evidence="1">
    <location>
        <begin position="229"/>
        <end position="250"/>
    </location>
</feature>
<dbReference type="InterPro" id="IPR049403">
    <property type="entry name" value="Ebp1_C"/>
</dbReference>
<reference evidence="3 4" key="1">
    <citation type="journal article" date="2018" name="Nat. Ecol. Evol.">
        <title>Pezizomycetes genomes reveal the molecular basis of ectomycorrhizal truffle lifestyle.</title>
        <authorList>
            <person name="Murat C."/>
            <person name="Payen T."/>
            <person name="Noel B."/>
            <person name="Kuo A."/>
            <person name="Morin E."/>
            <person name="Chen J."/>
            <person name="Kohler A."/>
            <person name="Krizsan K."/>
            <person name="Balestrini R."/>
            <person name="Da Silva C."/>
            <person name="Montanini B."/>
            <person name="Hainaut M."/>
            <person name="Levati E."/>
            <person name="Barry K.W."/>
            <person name="Belfiori B."/>
            <person name="Cichocki N."/>
            <person name="Clum A."/>
            <person name="Dockter R.B."/>
            <person name="Fauchery L."/>
            <person name="Guy J."/>
            <person name="Iotti M."/>
            <person name="Le Tacon F."/>
            <person name="Lindquist E.A."/>
            <person name="Lipzen A."/>
            <person name="Malagnac F."/>
            <person name="Mello A."/>
            <person name="Molinier V."/>
            <person name="Miyauchi S."/>
            <person name="Poulain J."/>
            <person name="Riccioni C."/>
            <person name="Rubini A."/>
            <person name="Sitrit Y."/>
            <person name="Splivallo R."/>
            <person name="Traeger S."/>
            <person name="Wang M."/>
            <person name="Zifcakova L."/>
            <person name="Wipf D."/>
            <person name="Zambonelli A."/>
            <person name="Paolocci F."/>
            <person name="Nowrousian M."/>
            <person name="Ottonello S."/>
            <person name="Baldrian P."/>
            <person name="Spatafora J.W."/>
            <person name="Henrissat B."/>
            <person name="Nagy L.G."/>
            <person name="Aury J.M."/>
            <person name="Wincker P."/>
            <person name="Grigoriev I.V."/>
            <person name="Bonfante P."/>
            <person name="Martin F.M."/>
        </authorList>
    </citation>
    <scope>NUCLEOTIDE SEQUENCE [LARGE SCALE GENOMIC DNA]</scope>
    <source>
        <strain evidence="3 4">ATCC MYA-4762</strain>
    </source>
</reference>
<dbReference type="Proteomes" id="UP000267821">
    <property type="component" value="Unassembled WGS sequence"/>
</dbReference>
<dbReference type="EMBL" id="ML121535">
    <property type="protein sequence ID" value="RPB26348.1"/>
    <property type="molecule type" value="Genomic_DNA"/>
</dbReference>
<evidence type="ECO:0000256" key="1">
    <source>
        <dbReference type="SAM" id="MobiDB-lite"/>
    </source>
</evidence>
<dbReference type="STRING" id="1051890.A0A3N4LXB6"/>